<accession>A0A7J6X064</accession>
<keyword evidence="3" id="KW-1185">Reference proteome</keyword>
<evidence type="ECO:0000313" key="2">
    <source>
        <dbReference type="EMBL" id="KAF5202228.1"/>
    </source>
</evidence>
<keyword evidence="1" id="KW-0732">Signal</keyword>
<comment type="caution">
    <text evidence="2">The sequence shown here is derived from an EMBL/GenBank/DDBJ whole genome shotgun (WGS) entry which is preliminary data.</text>
</comment>
<reference evidence="2 3" key="1">
    <citation type="submission" date="2020-06" db="EMBL/GenBank/DDBJ databases">
        <title>Transcriptomic and genomic resources for Thalictrum thalictroides and T. hernandezii: Facilitating candidate gene discovery in an emerging model plant lineage.</title>
        <authorList>
            <person name="Arias T."/>
            <person name="Riano-Pachon D.M."/>
            <person name="Di Stilio V.S."/>
        </authorList>
    </citation>
    <scope>NUCLEOTIDE SEQUENCE [LARGE SCALE GENOMIC DNA]</scope>
    <source>
        <strain evidence="3">cv. WT478/WT964</strain>
        <tissue evidence="2">Leaves</tissue>
    </source>
</reference>
<dbReference type="AlphaFoldDB" id="A0A7J6X064"/>
<name>A0A7J6X064_THATH</name>
<feature type="non-terminal residue" evidence="2">
    <location>
        <position position="49"/>
    </location>
</feature>
<evidence type="ECO:0000256" key="1">
    <source>
        <dbReference type="SAM" id="SignalP"/>
    </source>
</evidence>
<dbReference type="EMBL" id="JABWDY010008428">
    <property type="protein sequence ID" value="KAF5202228.1"/>
    <property type="molecule type" value="Genomic_DNA"/>
</dbReference>
<gene>
    <name evidence="2" type="ORF">FRX31_008185</name>
</gene>
<protein>
    <submittedName>
        <fullName evidence="2">Uncharacterized protein</fullName>
    </submittedName>
</protein>
<organism evidence="2 3">
    <name type="scientific">Thalictrum thalictroides</name>
    <name type="common">Rue-anemone</name>
    <name type="synonym">Anemone thalictroides</name>
    <dbReference type="NCBI Taxonomy" id="46969"/>
    <lineage>
        <taxon>Eukaryota</taxon>
        <taxon>Viridiplantae</taxon>
        <taxon>Streptophyta</taxon>
        <taxon>Embryophyta</taxon>
        <taxon>Tracheophyta</taxon>
        <taxon>Spermatophyta</taxon>
        <taxon>Magnoliopsida</taxon>
        <taxon>Ranunculales</taxon>
        <taxon>Ranunculaceae</taxon>
        <taxon>Thalictroideae</taxon>
        <taxon>Thalictrum</taxon>
    </lineage>
</organism>
<feature type="chain" id="PRO_5029794423" evidence="1">
    <location>
        <begin position="27"/>
        <end position="49"/>
    </location>
</feature>
<proteinExistence type="predicted"/>
<feature type="signal peptide" evidence="1">
    <location>
        <begin position="1"/>
        <end position="26"/>
    </location>
</feature>
<dbReference type="Proteomes" id="UP000554482">
    <property type="component" value="Unassembled WGS sequence"/>
</dbReference>
<sequence>LLCKHHQINQKTLVLVSLLELPSVAARVLSNQFHIVQDGCINNIFYIIS</sequence>
<evidence type="ECO:0000313" key="3">
    <source>
        <dbReference type="Proteomes" id="UP000554482"/>
    </source>
</evidence>